<organism evidence="2 4">
    <name type="scientific">Candidatus Chlorohelix allophototropha</name>
    <dbReference type="NCBI Taxonomy" id="3003348"/>
    <lineage>
        <taxon>Bacteria</taxon>
        <taxon>Bacillati</taxon>
        <taxon>Chloroflexota</taxon>
        <taxon>Chloroflexia</taxon>
        <taxon>Candidatus Chloroheliales</taxon>
        <taxon>Candidatus Chloroheliaceae</taxon>
        <taxon>Candidatus Chlorohelix</taxon>
    </lineage>
</organism>
<dbReference type="EMBL" id="JACATZ010000001">
    <property type="protein sequence ID" value="NWJ45831.1"/>
    <property type="molecule type" value="Genomic_DNA"/>
</dbReference>
<evidence type="ECO:0000256" key="1">
    <source>
        <dbReference type="SAM" id="Coils"/>
    </source>
</evidence>
<accession>A0A8T7M1Y8</accession>
<evidence type="ECO:0000313" key="5">
    <source>
        <dbReference type="Proteomes" id="UP001431572"/>
    </source>
</evidence>
<dbReference type="EMBL" id="CP128399">
    <property type="protein sequence ID" value="WJW67696.1"/>
    <property type="molecule type" value="Genomic_DNA"/>
</dbReference>
<keyword evidence="5" id="KW-1185">Reference proteome</keyword>
<evidence type="ECO:0000313" key="2">
    <source>
        <dbReference type="EMBL" id="NWJ45831.1"/>
    </source>
</evidence>
<dbReference type="Proteomes" id="UP001431572">
    <property type="component" value="Chromosome 1"/>
</dbReference>
<evidence type="ECO:0000313" key="3">
    <source>
        <dbReference type="EMBL" id="WJW67696.1"/>
    </source>
</evidence>
<feature type="coiled-coil region" evidence="1">
    <location>
        <begin position="40"/>
        <end position="97"/>
    </location>
</feature>
<protein>
    <submittedName>
        <fullName evidence="2">Uncharacterized protein</fullName>
    </submittedName>
</protein>
<reference evidence="2 4" key="1">
    <citation type="submission" date="2020-06" db="EMBL/GenBank/DDBJ databases">
        <title>Anoxygenic phototrophic Chloroflexota member uses a Type I reaction center.</title>
        <authorList>
            <person name="Tsuji J.M."/>
            <person name="Shaw N.A."/>
            <person name="Nagashima S."/>
            <person name="Venkiteswaran J."/>
            <person name="Schiff S.L."/>
            <person name="Hanada S."/>
            <person name="Tank M."/>
            <person name="Neufeld J.D."/>
        </authorList>
    </citation>
    <scope>NUCLEOTIDE SEQUENCE [LARGE SCALE GENOMIC DNA]</scope>
    <source>
        <strain evidence="2">L227-S17</strain>
    </source>
</reference>
<dbReference type="AlphaFoldDB" id="A0A8T7M1Y8"/>
<dbReference type="Proteomes" id="UP000521676">
    <property type="component" value="Unassembled WGS sequence"/>
</dbReference>
<reference evidence="3" key="2">
    <citation type="journal article" date="2024" name="Nature">
        <title>Anoxygenic phototroph of the Chloroflexota uses a type I reaction centre.</title>
        <authorList>
            <person name="Tsuji J.M."/>
            <person name="Shaw N.A."/>
            <person name="Nagashima S."/>
            <person name="Venkiteswaran J.J."/>
            <person name="Schiff S.L."/>
            <person name="Watanabe T."/>
            <person name="Fukui M."/>
            <person name="Hanada S."/>
            <person name="Tank M."/>
            <person name="Neufeld J.D."/>
        </authorList>
    </citation>
    <scope>NUCLEOTIDE SEQUENCE</scope>
    <source>
        <strain evidence="3">L227-S17</strain>
    </source>
</reference>
<gene>
    <name evidence="2" type="ORF">HXX08_08135</name>
    <name evidence="3" type="ORF">OZ401_000971</name>
</gene>
<proteinExistence type="predicted"/>
<sequence>MSNLQGNNPFKQQLELLMLGYGYNFYDKKNQARADDLLVRQRATKSLNEAAELIARLEMDYQRQYIPAATRENPFPNSEAINRLRDLTLLRERLRELGARILGMPVPTQDKIWGRIRDELPLLNQLVQLDCQLVQFADELNQRIRAITADLWNHAGEATKLEGALNNIDMLIRSRLQLLQLRF</sequence>
<name>A0A8T7M1Y8_9CHLR</name>
<dbReference type="RefSeq" id="WP_341469588.1">
    <property type="nucleotide sequence ID" value="NZ_CP128399.1"/>
</dbReference>
<evidence type="ECO:0000313" key="4">
    <source>
        <dbReference type="Proteomes" id="UP000521676"/>
    </source>
</evidence>
<keyword evidence="1" id="KW-0175">Coiled coil</keyword>